<dbReference type="PROSITE" id="PS00022">
    <property type="entry name" value="EGF_1"/>
    <property type="match status" value="2"/>
</dbReference>
<comment type="caution">
    <text evidence="6">Lacks conserved residue(s) required for the propagation of feature annotation.</text>
</comment>
<gene>
    <name evidence="8" type="ORF">MEDL_16080</name>
</gene>
<protein>
    <submittedName>
        <fullName evidence="8">NOTCH2</fullName>
    </submittedName>
</protein>
<sequence length="367" mass="41322">MFIIRRGQNDATTKKTLSSQISEQDATGRFIRFIGRNNKTFKGGLGDLRLDNKDIKHYARVFAIFRDIPCEVLHKSLILVRILEKTHTILFFQVKEVCLCKRGGALLCTFSEVEFKYKLAWRYTMASSAIWKAVPVNGGSSLTVYSGPYIQSGSNAAENWEEGGITFNYDFPSKGPYRVRVQYGCPVSIKLPIIDPDGDNVQCRWATPAEAATISRLLPNAHLNQFLIHTETMPGSCNDKPAFVSPTLAEGHVTIVKAASSFLLYFMSSQILDINECASNPCRNGGLCLDLINNHRCHCQEGYTGFNCQTNIDECSSNPCRHNGTCIDFIDEYICQCTNEFKGDNCKKCKHYYYINLNFISNIFKII</sequence>
<dbReference type="Gene3D" id="2.10.25.10">
    <property type="entry name" value="Laminin"/>
    <property type="match status" value="2"/>
</dbReference>
<dbReference type="InterPro" id="IPR001881">
    <property type="entry name" value="EGF-like_Ca-bd_dom"/>
</dbReference>
<dbReference type="GO" id="GO:0005112">
    <property type="term" value="F:Notch binding"/>
    <property type="evidence" value="ECO:0007669"/>
    <property type="project" value="TreeGrafter"/>
</dbReference>
<dbReference type="FunFam" id="2.10.25.10:FF:000122">
    <property type="entry name" value="Protein crumbs homolog 2"/>
    <property type="match status" value="1"/>
</dbReference>
<dbReference type="EMBL" id="CAJPWZ010000848">
    <property type="protein sequence ID" value="CAG2201468.1"/>
    <property type="molecule type" value="Genomic_DNA"/>
</dbReference>
<evidence type="ECO:0000256" key="2">
    <source>
        <dbReference type="ARBA" id="ARBA00022729"/>
    </source>
</evidence>
<dbReference type="SMART" id="SM00179">
    <property type="entry name" value="EGF_CA"/>
    <property type="match status" value="2"/>
</dbReference>
<dbReference type="AlphaFoldDB" id="A0A8S3R004"/>
<comment type="caution">
    <text evidence="8">The sequence shown here is derived from an EMBL/GenBank/DDBJ whole genome shotgun (WGS) entry which is preliminary data.</text>
</comment>
<dbReference type="PROSITE" id="PS00010">
    <property type="entry name" value="ASX_HYDROXYL"/>
    <property type="match status" value="1"/>
</dbReference>
<dbReference type="FunFam" id="2.10.25.10:FF:000143">
    <property type="entry name" value="Protein crumbs 1"/>
    <property type="match status" value="1"/>
</dbReference>
<dbReference type="CDD" id="cd00054">
    <property type="entry name" value="EGF_CA"/>
    <property type="match status" value="2"/>
</dbReference>
<dbReference type="PANTHER" id="PTHR12916">
    <property type="entry name" value="CYTOCHROME C OXIDASE POLYPEPTIDE VIC-2"/>
    <property type="match status" value="1"/>
</dbReference>
<evidence type="ECO:0000256" key="4">
    <source>
        <dbReference type="ARBA" id="ARBA00023157"/>
    </source>
</evidence>
<dbReference type="InterPro" id="IPR018097">
    <property type="entry name" value="EGF_Ca-bd_CS"/>
</dbReference>
<evidence type="ECO:0000313" key="9">
    <source>
        <dbReference type="Proteomes" id="UP000683360"/>
    </source>
</evidence>
<dbReference type="PROSITE" id="PS01186">
    <property type="entry name" value="EGF_2"/>
    <property type="match status" value="1"/>
</dbReference>
<keyword evidence="5" id="KW-0325">Glycoprotein</keyword>
<keyword evidence="2" id="KW-0732">Signal</keyword>
<keyword evidence="3" id="KW-0677">Repeat</keyword>
<organism evidence="8 9">
    <name type="scientific">Mytilus edulis</name>
    <name type="common">Blue mussel</name>
    <dbReference type="NCBI Taxonomy" id="6550"/>
    <lineage>
        <taxon>Eukaryota</taxon>
        <taxon>Metazoa</taxon>
        <taxon>Spiralia</taxon>
        <taxon>Lophotrochozoa</taxon>
        <taxon>Mollusca</taxon>
        <taxon>Bivalvia</taxon>
        <taxon>Autobranchia</taxon>
        <taxon>Pteriomorphia</taxon>
        <taxon>Mytilida</taxon>
        <taxon>Mytiloidea</taxon>
        <taxon>Mytilidae</taxon>
        <taxon>Mytilinae</taxon>
        <taxon>Mytilus</taxon>
    </lineage>
</organism>
<dbReference type="GO" id="GO:0007219">
    <property type="term" value="P:Notch signaling pathway"/>
    <property type="evidence" value="ECO:0007669"/>
    <property type="project" value="TreeGrafter"/>
</dbReference>
<dbReference type="Pfam" id="PF00008">
    <property type="entry name" value="EGF"/>
    <property type="match status" value="2"/>
</dbReference>
<feature type="domain" description="EGF-like" evidence="7">
    <location>
        <begin position="311"/>
        <end position="347"/>
    </location>
</feature>
<dbReference type="Proteomes" id="UP000683360">
    <property type="component" value="Unassembled WGS sequence"/>
</dbReference>
<keyword evidence="4 6" id="KW-1015">Disulfide bond</keyword>
<dbReference type="OrthoDB" id="430340at2759"/>
<evidence type="ECO:0000256" key="1">
    <source>
        <dbReference type="ARBA" id="ARBA00022536"/>
    </source>
</evidence>
<accession>A0A8S3R004</accession>
<reference evidence="8" key="1">
    <citation type="submission" date="2021-03" db="EMBL/GenBank/DDBJ databases">
        <authorList>
            <person name="Bekaert M."/>
        </authorList>
    </citation>
    <scope>NUCLEOTIDE SEQUENCE</scope>
</reference>
<dbReference type="PROSITE" id="PS01187">
    <property type="entry name" value="EGF_CA"/>
    <property type="match status" value="1"/>
</dbReference>
<evidence type="ECO:0000256" key="5">
    <source>
        <dbReference type="ARBA" id="ARBA00023180"/>
    </source>
</evidence>
<evidence type="ECO:0000256" key="3">
    <source>
        <dbReference type="ARBA" id="ARBA00022737"/>
    </source>
</evidence>
<dbReference type="GO" id="GO:0005509">
    <property type="term" value="F:calcium ion binding"/>
    <property type="evidence" value="ECO:0007669"/>
    <property type="project" value="InterPro"/>
</dbReference>
<keyword evidence="9" id="KW-1185">Reference proteome</keyword>
<feature type="disulfide bond" evidence="6">
    <location>
        <begin position="337"/>
        <end position="346"/>
    </location>
</feature>
<name>A0A8S3R004_MYTED</name>
<keyword evidence="1 6" id="KW-0245">EGF-like domain</keyword>
<feature type="domain" description="EGF-like" evidence="7">
    <location>
        <begin position="273"/>
        <end position="309"/>
    </location>
</feature>
<dbReference type="InterPro" id="IPR000152">
    <property type="entry name" value="EGF-type_Asp/Asn_hydroxyl_site"/>
</dbReference>
<evidence type="ECO:0000313" key="8">
    <source>
        <dbReference type="EMBL" id="CAG2201468.1"/>
    </source>
</evidence>
<dbReference type="PRINTS" id="PR00010">
    <property type="entry name" value="EGFBLOOD"/>
</dbReference>
<evidence type="ECO:0000259" key="7">
    <source>
        <dbReference type="PROSITE" id="PS50026"/>
    </source>
</evidence>
<dbReference type="InterPro" id="IPR000742">
    <property type="entry name" value="EGF"/>
</dbReference>
<evidence type="ECO:0000256" key="6">
    <source>
        <dbReference type="PROSITE-ProRule" id="PRU00076"/>
    </source>
</evidence>
<proteinExistence type="predicted"/>
<dbReference type="SUPFAM" id="SSF57196">
    <property type="entry name" value="EGF/Laminin"/>
    <property type="match status" value="2"/>
</dbReference>
<dbReference type="PANTHER" id="PTHR12916:SF4">
    <property type="entry name" value="UNINFLATABLE, ISOFORM C"/>
    <property type="match status" value="1"/>
</dbReference>
<dbReference type="PROSITE" id="PS50026">
    <property type="entry name" value="EGF_3"/>
    <property type="match status" value="2"/>
</dbReference>
<dbReference type="SMART" id="SM00181">
    <property type="entry name" value="EGF"/>
    <property type="match status" value="2"/>
</dbReference>
<feature type="disulfide bond" evidence="6">
    <location>
        <begin position="299"/>
        <end position="308"/>
    </location>
</feature>